<dbReference type="PANTHER" id="PTHR34997">
    <property type="entry name" value="AM15"/>
    <property type="match status" value="1"/>
</dbReference>
<evidence type="ECO:0000313" key="5">
    <source>
        <dbReference type="EMBL" id="OAY35228.1"/>
    </source>
</evidence>
<dbReference type="SUPFAM" id="SSF54106">
    <property type="entry name" value="LysM domain"/>
    <property type="match status" value="1"/>
</dbReference>
<dbReference type="InterPro" id="IPR036779">
    <property type="entry name" value="LysM_dom_sf"/>
</dbReference>
<protein>
    <recommendedName>
        <fullName evidence="4">LysM domain-containing protein</fullName>
    </recommendedName>
</protein>
<sequence>MAKFNNKAAVLLNLALLVSLLLIINRTESRQIAIGFREGKATPDCDSVYGAQDGDTCTSVAKMFNLTIEFFSSINPNLNCDDIFVGQWLCVDGSS</sequence>
<dbReference type="Gene3D" id="3.10.350.10">
    <property type="entry name" value="LysM domain"/>
    <property type="match status" value="1"/>
</dbReference>
<dbReference type="Pfam" id="PF01476">
    <property type="entry name" value="LysM"/>
    <property type="match status" value="1"/>
</dbReference>
<organism evidence="5 6">
    <name type="scientific">Manihot esculenta</name>
    <name type="common">Cassava</name>
    <name type="synonym">Jatropha manihot</name>
    <dbReference type="NCBI Taxonomy" id="3983"/>
    <lineage>
        <taxon>Eukaryota</taxon>
        <taxon>Viridiplantae</taxon>
        <taxon>Streptophyta</taxon>
        <taxon>Embryophyta</taxon>
        <taxon>Tracheophyta</taxon>
        <taxon>Spermatophyta</taxon>
        <taxon>Magnoliopsida</taxon>
        <taxon>eudicotyledons</taxon>
        <taxon>Gunneridae</taxon>
        <taxon>Pentapetalae</taxon>
        <taxon>rosids</taxon>
        <taxon>fabids</taxon>
        <taxon>Malpighiales</taxon>
        <taxon>Euphorbiaceae</taxon>
        <taxon>Crotonoideae</taxon>
        <taxon>Manihoteae</taxon>
        <taxon>Manihot</taxon>
    </lineage>
</organism>
<feature type="signal peptide" evidence="3">
    <location>
        <begin position="1"/>
        <end position="29"/>
    </location>
</feature>
<evidence type="ECO:0000313" key="6">
    <source>
        <dbReference type="Proteomes" id="UP000091857"/>
    </source>
</evidence>
<keyword evidence="3" id="KW-0732">Signal</keyword>
<dbReference type="OMA" id="VAMYLNF"/>
<dbReference type="EMBL" id="CM004398">
    <property type="protein sequence ID" value="OAY35228.1"/>
    <property type="molecule type" value="Genomic_DNA"/>
</dbReference>
<keyword evidence="2" id="KW-0843">Virulence</keyword>
<reference evidence="6" key="1">
    <citation type="journal article" date="2016" name="Nat. Biotechnol.">
        <title>Sequencing wild and cultivated cassava and related species reveals extensive interspecific hybridization and genetic diversity.</title>
        <authorList>
            <person name="Bredeson J.V."/>
            <person name="Lyons J.B."/>
            <person name="Prochnik S.E."/>
            <person name="Wu G.A."/>
            <person name="Ha C.M."/>
            <person name="Edsinger-Gonzales E."/>
            <person name="Grimwood J."/>
            <person name="Schmutz J."/>
            <person name="Rabbi I.Y."/>
            <person name="Egesi C."/>
            <person name="Nauluvula P."/>
            <person name="Lebot V."/>
            <person name="Ndunguru J."/>
            <person name="Mkamilo G."/>
            <person name="Bart R.S."/>
            <person name="Setter T.L."/>
            <person name="Gleadow R.M."/>
            <person name="Kulakow P."/>
            <person name="Ferguson M.E."/>
            <person name="Rounsley S."/>
            <person name="Rokhsar D.S."/>
        </authorList>
    </citation>
    <scope>NUCLEOTIDE SEQUENCE [LARGE SCALE GENOMIC DNA]</scope>
    <source>
        <strain evidence="6">cv. AM560-2</strain>
    </source>
</reference>
<dbReference type="Proteomes" id="UP000091857">
    <property type="component" value="Chromosome 12"/>
</dbReference>
<evidence type="ECO:0000256" key="2">
    <source>
        <dbReference type="ARBA" id="ARBA00023026"/>
    </source>
</evidence>
<dbReference type="GO" id="GO:0008061">
    <property type="term" value="F:chitin binding"/>
    <property type="evidence" value="ECO:0007669"/>
    <property type="project" value="UniProtKB-KW"/>
</dbReference>
<evidence type="ECO:0000256" key="3">
    <source>
        <dbReference type="SAM" id="SignalP"/>
    </source>
</evidence>
<gene>
    <name evidence="5" type="ORF">MANES_12G082800v8</name>
</gene>
<keyword evidence="1" id="KW-0147">Chitin-binding</keyword>
<dbReference type="Gramene" id="Manes.12G082800.1.v8.1">
    <property type="protein sequence ID" value="Manes.12G082800.1.v8.1.CDS"/>
    <property type="gene ID" value="Manes.12G082800.v8.1"/>
</dbReference>
<dbReference type="SMART" id="SM00257">
    <property type="entry name" value="LysM"/>
    <property type="match status" value="1"/>
</dbReference>
<dbReference type="AlphaFoldDB" id="A0A2C9UWM9"/>
<dbReference type="InterPro" id="IPR018392">
    <property type="entry name" value="LysM"/>
</dbReference>
<feature type="chain" id="PRO_5011999633" description="LysM domain-containing protein" evidence="3">
    <location>
        <begin position="30"/>
        <end position="95"/>
    </location>
</feature>
<name>A0A2C9UWM9_MANES</name>
<keyword evidence="6" id="KW-1185">Reference proteome</keyword>
<evidence type="ECO:0000259" key="4">
    <source>
        <dbReference type="PROSITE" id="PS51782"/>
    </source>
</evidence>
<dbReference type="InterPro" id="IPR052210">
    <property type="entry name" value="LysM1-like"/>
</dbReference>
<evidence type="ECO:0000256" key="1">
    <source>
        <dbReference type="ARBA" id="ARBA00022669"/>
    </source>
</evidence>
<proteinExistence type="predicted"/>
<dbReference type="PANTHER" id="PTHR34997:SF10">
    <property type="entry name" value="LYSM DOMAIN-CONTAINING PROTEIN"/>
    <property type="match status" value="1"/>
</dbReference>
<dbReference type="STRING" id="3983.A0A2C9UWM9"/>
<comment type="caution">
    <text evidence="5">The sequence shown here is derived from an EMBL/GenBank/DDBJ whole genome shotgun (WGS) entry which is preliminary data.</text>
</comment>
<dbReference type="CDD" id="cd00118">
    <property type="entry name" value="LysM"/>
    <property type="match status" value="1"/>
</dbReference>
<accession>A0A2C9UWM9</accession>
<feature type="domain" description="LysM" evidence="4">
    <location>
        <begin position="47"/>
        <end position="91"/>
    </location>
</feature>
<dbReference type="PROSITE" id="PS51782">
    <property type="entry name" value="LYSM"/>
    <property type="match status" value="1"/>
</dbReference>